<dbReference type="Proteomes" id="UP001476807">
    <property type="component" value="Unassembled WGS sequence"/>
</dbReference>
<reference evidence="2 3" key="1">
    <citation type="submission" date="2024-06" db="EMBL/GenBank/DDBJ databases">
        <title>Pontibacter populi HYL7-15.</title>
        <authorList>
            <person name="Kim M.K."/>
        </authorList>
    </citation>
    <scope>NUCLEOTIDE SEQUENCE [LARGE SCALE GENOMIC DNA]</scope>
    <source>
        <strain evidence="2 3">HYL7-15</strain>
    </source>
</reference>
<comment type="caution">
    <text evidence="2">The sequence shown here is derived from an EMBL/GenBank/DDBJ whole genome shotgun (WGS) entry which is preliminary data.</text>
</comment>
<organism evidence="2 3">
    <name type="scientific">Pontibacter populi</name>
    <dbReference type="NCBI Taxonomy" id="890055"/>
    <lineage>
        <taxon>Bacteria</taxon>
        <taxon>Pseudomonadati</taxon>
        <taxon>Bacteroidota</taxon>
        <taxon>Cytophagia</taxon>
        <taxon>Cytophagales</taxon>
        <taxon>Hymenobacteraceae</taxon>
        <taxon>Pontibacter</taxon>
    </lineage>
</organism>
<evidence type="ECO:0000313" key="3">
    <source>
        <dbReference type="Proteomes" id="UP001476807"/>
    </source>
</evidence>
<dbReference type="EMBL" id="JBEOKT010000003">
    <property type="protein sequence ID" value="MER2996728.1"/>
    <property type="molecule type" value="Genomic_DNA"/>
</dbReference>
<feature type="chain" id="PRO_5046239067" evidence="1">
    <location>
        <begin position="22"/>
        <end position="125"/>
    </location>
</feature>
<accession>A0ABV1RQR7</accession>
<keyword evidence="1" id="KW-0732">Signal</keyword>
<feature type="signal peptide" evidence="1">
    <location>
        <begin position="1"/>
        <end position="21"/>
    </location>
</feature>
<gene>
    <name evidence="2" type="ORF">ABS362_04175</name>
</gene>
<name>A0ABV1RQR7_9BACT</name>
<proteinExistence type="predicted"/>
<dbReference type="RefSeq" id="WP_350411048.1">
    <property type="nucleotide sequence ID" value="NZ_JBEOKT010000003.1"/>
</dbReference>
<evidence type="ECO:0000313" key="2">
    <source>
        <dbReference type="EMBL" id="MER2996728.1"/>
    </source>
</evidence>
<protein>
    <submittedName>
        <fullName evidence="2">Uncharacterized protein</fullName>
    </submittedName>
</protein>
<evidence type="ECO:0000256" key="1">
    <source>
        <dbReference type="SAM" id="SignalP"/>
    </source>
</evidence>
<sequence>MKNFFVLTLMAIMLLQTFSKVVVLVDFQANKEYIMEFLCINRDKPELECEGKCQLTKKLKAQHDTDKQANERGQKQEVQVNLYCQSLPVFTSYSPIAIVSFLSNYSFSHTSVAYHSIFHPPKTIV</sequence>
<keyword evidence="3" id="KW-1185">Reference proteome</keyword>